<sequence length="101" mass="11088">MHALTIFIFGFKAARAVFGTPIPKLPTSSGNITAYSNNAHIRHSSSRREITDSCYLAQESHLSKRSLGSNEIIECPEGFAPRDGSKIVTCVSIHLKLEKND</sequence>
<evidence type="ECO:0000313" key="3">
    <source>
        <dbReference type="Proteomes" id="UP000308671"/>
    </source>
</evidence>
<comment type="caution">
    <text evidence="2">The sequence shown here is derived from an EMBL/GenBank/DDBJ whole genome shotgun (WGS) entry which is preliminary data.</text>
</comment>
<evidence type="ECO:0008006" key="4">
    <source>
        <dbReference type="Google" id="ProtNLM"/>
    </source>
</evidence>
<dbReference type="OrthoDB" id="3538397at2759"/>
<organism evidence="2 3">
    <name type="scientific">Botrytis galanthina</name>
    <dbReference type="NCBI Taxonomy" id="278940"/>
    <lineage>
        <taxon>Eukaryota</taxon>
        <taxon>Fungi</taxon>
        <taxon>Dikarya</taxon>
        <taxon>Ascomycota</taxon>
        <taxon>Pezizomycotina</taxon>
        <taxon>Leotiomycetes</taxon>
        <taxon>Helotiales</taxon>
        <taxon>Sclerotiniaceae</taxon>
        <taxon>Botrytis</taxon>
    </lineage>
</organism>
<gene>
    <name evidence="2" type="ORF">BGAL_0497g00040</name>
</gene>
<keyword evidence="3" id="KW-1185">Reference proteome</keyword>
<reference evidence="2 3" key="1">
    <citation type="submission" date="2017-12" db="EMBL/GenBank/DDBJ databases">
        <title>Comparative genomics of Botrytis spp.</title>
        <authorList>
            <person name="Valero-Jimenez C.A."/>
            <person name="Tapia P."/>
            <person name="Veloso J."/>
            <person name="Silva-Moreno E."/>
            <person name="Staats M."/>
            <person name="Valdes J.H."/>
            <person name="Van Kan J.A.L."/>
        </authorList>
    </citation>
    <scope>NUCLEOTIDE SEQUENCE [LARGE SCALE GENOMIC DNA]</scope>
    <source>
        <strain evidence="2 3">MUCL435</strain>
    </source>
</reference>
<dbReference type="EMBL" id="PQXL01000496">
    <property type="protein sequence ID" value="THV45370.1"/>
    <property type="molecule type" value="Genomic_DNA"/>
</dbReference>
<proteinExistence type="predicted"/>
<evidence type="ECO:0000313" key="2">
    <source>
        <dbReference type="EMBL" id="THV45370.1"/>
    </source>
</evidence>
<name>A0A4S8QLA8_9HELO</name>
<dbReference type="AlphaFoldDB" id="A0A4S8QLA8"/>
<accession>A0A4S8QLA8</accession>
<dbReference type="Proteomes" id="UP000308671">
    <property type="component" value="Unassembled WGS sequence"/>
</dbReference>
<feature type="chain" id="PRO_5020389248" description="Cyanovirin-N domain-containing protein" evidence="1">
    <location>
        <begin position="17"/>
        <end position="101"/>
    </location>
</feature>
<feature type="signal peptide" evidence="1">
    <location>
        <begin position="1"/>
        <end position="16"/>
    </location>
</feature>
<keyword evidence="1" id="KW-0732">Signal</keyword>
<protein>
    <recommendedName>
        <fullName evidence="4">Cyanovirin-N domain-containing protein</fullName>
    </recommendedName>
</protein>
<evidence type="ECO:0000256" key="1">
    <source>
        <dbReference type="SAM" id="SignalP"/>
    </source>
</evidence>